<protein>
    <recommendedName>
        <fullName evidence="4">DUF4283 domain-containing protein</fullName>
    </recommendedName>
</protein>
<proteinExistence type="predicted"/>
<evidence type="ECO:0000256" key="1">
    <source>
        <dbReference type="SAM" id="MobiDB-lite"/>
    </source>
</evidence>
<accession>A0ABS8SKR7</accession>
<evidence type="ECO:0000313" key="3">
    <source>
        <dbReference type="Proteomes" id="UP000823775"/>
    </source>
</evidence>
<name>A0ABS8SKR7_DATST</name>
<sequence>MSRETSSFFSLESRKRENMSFMEALAWPALDLGGRCRKESSKEPSFSLSEEHILKRKSFLNSCLVGSFVKWVGSPKANRNWATEEWGVGDLCRGFVNVICSLHDLSSVRILVRKGGKVPISIVVEDGVSRYKVWLSIEFRPSILQDDREGNIESGRRRGSDVPIGVGAALQELQQIKSFVSGREVIHGPDPQNLTRVEHGKSPSWVGEKFLKFGEVLGVYFEGKEERVLDLLRDIEKEANGIREKERYDPREGMKMSSRKANEGEGIVVVYPRRGRSKGRINSLQKRK</sequence>
<keyword evidence="3" id="KW-1185">Reference proteome</keyword>
<evidence type="ECO:0000313" key="2">
    <source>
        <dbReference type="EMBL" id="MCD7459388.1"/>
    </source>
</evidence>
<dbReference type="Proteomes" id="UP000823775">
    <property type="component" value="Unassembled WGS sequence"/>
</dbReference>
<comment type="caution">
    <text evidence="2">The sequence shown here is derived from an EMBL/GenBank/DDBJ whole genome shotgun (WGS) entry which is preliminary data.</text>
</comment>
<feature type="compositionally biased region" description="Basic residues" evidence="1">
    <location>
        <begin position="273"/>
        <end position="288"/>
    </location>
</feature>
<organism evidence="2 3">
    <name type="scientific">Datura stramonium</name>
    <name type="common">Jimsonweed</name>
    <name type="synonym">Common thornapple</name>
    <dbReference type="NCBI Taxonomy" id="4076"/>
    <lineage>
        <taxon>Eukaryota</taxon>
        <taxon>Viridiplantae</taxon>
        <taxon>Streptophyta</taxon>
        <taxon>Embryophyta</taxon>
        <taxon>Tracheophyta</taxon>
        <taxon>Spermatophyta</taxon>
        <taxon>Magnoliopsida</taxon>
        <taxon>eudicotyledons</taxon>
        <taxon>Gunneridae</taxon>
        <taxon>Pentapetalae</taxon>
        <taxon>asterids</taxon>
        <taxon>lamiids</taxon>
        <taxon>Solanales</taxon>
        <taxon>Solanaceae</taxon>
        <taxon>Solanoideae</taxon>
        <taxon>Datureae</taxon>
        <taxon>Datura</taxon>
    </lineage>
</organism>
<evidence type="ECO:0008006" key="4">
    <source>
        <dbReference type="Google" id="ProtNLM"/>
    </source>
</evidence>
<dbReference type="EMBL" id="JACEIK010000581">
    <property type="protein sequence ID" value="MCD7459388.1"/>
    <property type="molecule type" value="Genomic_DNA"/>
</dbReference>
<gene>
    <name evidence="2" type="ORF">HAX54_040818</name>
</gene>
<feature type="region of interest" description="Disordered" evidence="1">
    <location>
        <begin position="267"/>
        <end position="288"/>
    </location>
</feature>
<reference evidence="2 3" key="1">
    <citation type="journal article" date="2021" name="BMC Genomics">
        <title>Datura genome reveals duplications of psychoactive alkaloid biosynthetic genes and high mutation rate following tissue culture.</title>
        <authorList>
            <person name="Rajewski A."/>
            <person name="Carter-House D."/>
            <person name="Stajich J."/>
            <person name="Litt A."/>
        </authorList>
    </citation>
    <scope>NUCLEOTIDE SEQUENCE [LARGE SCALE GENOMIC DNA]</scope>
    <source>
        <strain evidence="2">AR-01</strain>
    </source>
</reference>